<evidence type="ECO:0000313" key="2">
    <source>
        <dbReference type="Proteomes" id="UP001198242"/>
    </source>
</evidence>
<dbReference type="Proteomes" id="UP001198242">
    <property type="component" value="Unassembled WGS sequence"/>
</dbReference>
<reference evidence="1 2" key="1">
    <citation type="submission" date="2021-10" db="EMBL/GenBank/DDBJ databases">
        <title>Anaerobic single-cell dispensing facilitates the cultivation of human gut bacteria.</title>
        <authorList>
            <person name="Afrizal A."/>
        </authorList>
    </citation>
    <scope>NUCLEOTIDE SEQUENCE [LARGE SCALE GENOMIC DNA]</scope>
    <source>
        <strain evidence="1 2">CLA-AA-H232</strain>
    </source>
</reference>
<protein>
    <submittedName>
        <fullName evidence="1">Uncharacterized protein</fullName>
    </submittedName>
</protein>
<dbReference type="EMBL" id="JAJEQM010000003">
    <property type="protein sequence ID" value="MCC2209941.1"/>
    <property type="molecule type" value="Genomic_DNA"/>
</dbReference>
<organism evidence="1 2">
    <name type="scientific">Hominilimicola fabiformis</name>
    <dbReference type="NCBI Taxonomy" id="2885356"/>
    <lineage>
        <taxon>Bacteria</taxon>
        <taxon>Bacillati</taxon>
        <taxon>Bacillota</taxon>
        <taxon>Clostridia</taxon>
        <taxon>Eubacteriales</taxon>
        <taxon>Oscillospiraceae</taxon>
        <taxon>Hominilimicola</taxon>
    </lineage>
</organism>
<proteinExistence type="predicted"/>
<dbReference type="RefSeq" id="WP_308455979.1">
    <property type="nucleotide sequence ID" value="NZ_JAJEQM010000003.1"/>
</dbReference>
<accession>A0AAE3DX27</accession>
<comment type="caution">
    <text evidence="1">The sequence shown here is derived from an EMBL/GenBank/DDBJ whole genome shotgun (WGS) entry which is preliminary data.</text>
</comment>
<sequence>MSEIFSLISKYISIITKQICEKYGYDEQTALRNFTSSETCRMLKNPELEMWEFCPDIIFEMWECEQITGNPRNSIYIRSK</sequence>
<name>A0AAE3DX27_9FIRM</name>
<evidence type="ECO:0000313" key="1">
    <source>
        <dbReference type="EMBL" id="MCC2209941.1"/>
    </source>
</evidence>
<keyword evidence="2" id="KW-1185">Reference proteome</keyword>
<dbReference type="AlphaFoldDB" id="A0AAE3DX27"/>
<gene>
    <name evidence="1" type="ORF">LKE05_03900</name>
</gene>